<gene>
    <name evidence="2" type="ORF">PILCRDRAFT_15890</name>
</gene>
<sequence length="112" mass="12680">MGVSDDMGEWDRLGRQSGGDARWVFGHHNSRRHNPTHRRNAIAREYETIDILNIISPTPPTLPQWINNLSLTTRSFPQRRGMEEQHPKEDGISALAVSEGVFNEVYIPVCGS</sequence>
<keyword evidence="3" id="KW-1185">Reference proteome</keyword>
<reference evidence="3" key="2">
    <citation type="submission" date="2015-01" db="EMBL/GenBank/DDBJ databases">
        <title>Evolutionary Origins and Diversification of the Mycorrhizal Mutualists.</title>
        <authorList>
            <consortium name="DOE Joint Genome Institute"/>
            <consortium name="Mycorrhizal Genomics Consortium"/>
            <person name="Kohler A."/>
            <person name="Kuo A."/>
            <person name="Nagy L.G."/>
            <person name="Floudas D."/>
            <person name="Copeland A."/>
            <person name="Barry K.W."/>
            <person name="Cichocki N."/>
            <person name="Veneault-Fourrey C."/>
            <person name="LaButti K."/>
            <person name="Lindquist E.A."/>
            <person name="Lipzen A."/>
            <person name="Lundell T."/>
            <person name="Morin E."/>
            <person name="Murat C."/>
            <person name="Riley R."/>
            <person name="Ohm R."/>
            <person name="Sun H."/>
            <person name="Tunlid A."/>
            <person name="Henrissat B."/>
            <person name="Grigoriev I.V."/>
            <person name="Hibbett D.S."/>
            <person name="Martin F."/>
        </authorList>
    </citation>
    <scope>NUCLEOTIDE SEQUENCE [LARGE SCALE GENOMIC DNA]</scope>
    <source>
        <strain evidence="3">F 1598</strain>
    </source>
</reference>
<organism evidence="2 3">
    <name type="scientific">Piloderma croceum (strain F 1598)</name>
    <dbReference type="NCBI Taxonomy" id="765440"/>
    <lineage>
        <taxon>Eukaryota</taxon>
        <taxon>Fungi</taxon>
        <taxon>Dikarya</taxon>
        <taxon>Basidiomycota</taxon>
        <taxon>Agaricomycotina</taxon>
        <taxon>Agaricomycetes</taxon>
        <taxon>Agaricomycetidae</taxon>
        <taxon>Atheliales</taxon>
        <taxon>Atheliaceae</taxon>
        <taxon>Piloderma</taxon>
    </lineage>
</organism>
<evidence type="ECO:0000313" key="2">
    <source>
        <dbReference type="EMBL" id="KIM72690.1"/>
    </source>
</evidence>
<evidence type="ECO:0000313" key="3">
    <source>
        <dbReference type="Proteomes" id="UP000054166"/>
    </source>
</evidence>
<feature type="compositionally biased region" description="Basic residues" evidence="1">
    <location>
        <begin position="28"/>
        <end position="39"/>
    </location>
</feature>
<dbReference type="Proteomes" id="UP000054166">
    <property type="component" value="Unassembled WGS sequence"/>
</dbReference>
<dbReference type="InParanoid" id="A0A0C3EJA6"/>
<evidence type="ECO:0000256" key="1">
    <source>
        <dbReference type="SAM" id="MobiDB-lite"/>
    </source>
</evidence>
<dbReference type="EMBL" id="KN833112">
    <property type="protein sequence ID" value="KIM72690.1"/>
    <property type="molecule type" value="Genomic_DNA"/>
</dbReference>
<accession>A0A0C3EJA6</accession>
<feature type="region of interest" description="Disordered" evidence="1">
    <location>
        <begin position="1"/>
        <end position="39"/>
    </location>
</feature>
<dbReference type="HOGENOM" id="CLU_2146831_0_0_1"/>
<reference evidence="2 3" key="1">
    <citation type="submission" date="2014-04" db="EMBL/GenBank/DDBJ databases">
        <authorList>
            <consortium name="DOE Joint Genome Institute"/>
            <person name="Kuo A."/>
            <person name="Tarkka M."/>
            <person name="Buscot F."/>
            <person name="Kohler A."/>
            <person name="Nagy L.G."/>
            <person name="Floudas D."/>
            <person name="Copeland A."/>
            <person name="Barry K.W."/>
            <person name="Cichocki N."/>
            <person name="Veneault-Fourrey C."/>
            <person name="LaButti K."/>
            <person name="Lindquist E.A."/>
            <person name="Lipzen A."/>
            <person name="Lundell T."/>
            <person name="Morin E."/>
            <person name="Murat C."/>
            <person name="Sun H."/>
            <person name="Tunlid A."/>
            <person name="Henrissat B."/>
            <person name="Grigoriev I.V."/>
            <person name="Hibbett D.S."/>
            <person name="Martin F."/>
            <person name="Nordberg H.P."/>
            <person name="Cantor M.N."/>
            <person name="Hua S.X."/>
        </authorList>
    </citation>
    <scope>NUCLEOTIDE SEQUENCE [LARGE SCALE GENOMIC DNA]</scope>
    <source>
        <strain evidence="2 3">F 1598</strain>
    </source>
</reference>
<dbReference type="AlphaFoldDB" id="A0A0C3EJA6"/>
<proteinExistence type="predicted"/>
<name>A0A0C3EJA6_PILCF</name>
<protein>
    <submittedName>
        <fullName evidence="2">Uncharacterized protein</fullName>
    </submittedName>
</protein>